<keyword evidence="2" id="KW-1133">Transmembrane helix</keyword>
<dbReference type="EMBL" id="JAEDAM010000049">
    <property type="protein sequence ID" value="MBS8122176.1"/>
    <property type="molecule type" value="Genomic_DNA"/>
</dbReference>
<feature type="compositionally biased region" description="Acidic residues" evidence="1">
    <location>
        <begin position="391"/>
        <end position="405"/>
    </location>
</feature>
<organism evidence="3 4">
    <name type="scientific">Candidatus Vampirococcus lugosii</name>
    <dbReference type="NCBI Taxonomy" id="2789015"/>
    <lineage>
        <taxon>Bacteria</taxon>
        <taxon>Candidatus Absconditibacteriota</taxon>
        <taxon>Vampirococcus</taxon>
    </lineage>
</organism>
<evidence type="ECO:0000313" key="4">
    <source>
        <dbReference type="Proteomes" id="UP000680365"/>
    </source>
</evidence>
<comment type="caution">
    <text evidence="3">The sequence shown here is derived from an EMBL/GenBank/DDBJ whole genome shotgun (WGS) entry which is preliminary data.</text>
</comment>
<protein>
    <submittedName>
        <fullName evidence="3">Uncharacterized protein</fullName>
    </submittedName>
</protein>
<feature type="compositionally biased region" description="Basic and acidic residues" evidence="1">
    <location>
        <begin position="406"/>
        <end position="416"/>
    </location>
</feature>
<proteinExistence type="predicted"/>
<feature type="transmembrane region" description="Helical" evidence="2">
    <location>
        <begin position="29"/>
        <end position="50"/>
    </location>
</feature>
<accession>A0ABS5QLU7</accession>
<keyword evidence="4" id="KW-1185">Reference proteome</keyword>
<reference evidence="3 4" key="1">
    <citation type="journal article" date="2021" name="Nat. Commun.">
        <title>Reductive evolution and unique predatory mode in the CPR bacterium Vampirococcus lugosii.</title>
        <authorList>
            <person name="Moreira D."/>
            <person name="Zivanovic Y."/>
            <person name="Lopez-Archilla A.I."/>
            <person name="Iniesto M."/>
            <person name="Lopez-Garcia P."/>
        </authorList>
    </citation>
    <scope>NUCLEOTIDE SEQUENCE [LARGE SCALE GENOMIC DNA]</scope>
    <source>
        <strain evidence="3">Chiprana</strain>
    </source>
</reference>
<name>A0ABS5QLU7_9BACT</name>
<keyword evidence="2" id="KW-0812">Transmembrane</keyword>
<evidence type="ECO:0000256" key="2">
    <source>
        <dbReference type="SAM" id="Phobius"/>
    </source>
</evidence>
<dbReference type="Proteomes" id="UP000680365">
    <property type="component" value="Unassembled WGS sequence"/>
</dbReference>
<evidence type="ECO:0000313" key="3">
    <source>
        <dbReference type="EMBL" id="MBS8122176.1"/>
    </source>
</evidence>
<sequence length="476" mass="56291">MYKVFNFLKIYNLDSMNSKTYVKNNLKKYFIYFVLSSFFLLIGFSLYLSYSNKLLESFLFAKEFDPGFISNTVFDYPNNLMRAGNLYKNRLESVYITSDKKLSDKVSNYIGNIETLQGNFEKARDSFQIKNWEYYFNTANTYLFEGYRTYLDGDLFESFELLSESIKAYNKSAKVLGDPEDEYAGDIINNRVIAYSIRLLISAQICADIFSDIIDNFEKLIDNIVDLIDKIYNQMVQMQSWQKELEDEFLVDCLDSLIESNKESYLNLVKINESVIEYKYSALDMLEDYIQQDPYSCAIESDNIKNKFLSAYNSMNTALQGFYMSYNVLDMIIKEKDEKTLRYLCENADKFSENIDDANEEMKDGMQGLDELFNPDKGYRQDPNRQHQDPNFDEDGEDLFNEQDEERPRATDKDPNYDILEDGMQEKMKKEMREQSGDRIQEMYEKRSRPKYTPKDYIHELFNDFYGKPEDFGDNW</sequence>
<feature type="compositionally biased region" description="Basic and acidic residues" evidence="1">
    <location>
        <begin position="377"/>
        <end position="390"/>
    </location>
</feature>
<gene>
    <name evidence="3" type="ORF">VAMP_145n93</name>
</gene>
<feature type="region of interest" description="Disordered" evidence="1">
    <location>
        <begin position="368"/>
        <end position="418"/>
    </location>
</feature>
<evidence type="ECO:0000256" key="1">
    <source>
        <dbReference type="SAM" id="MobiDB-lite"/>
    </source>
</evidence>
<keyword evidence="2" id="KW-0472">Membrane</keyword>